<dbReference type="EMBL" id="UINC01103724">
    <property type="protein sequence ID" value="SVC66323.1"/>
    <property type="molecule type" value="Genomic_DNA"/>
</dbReference>
<evidence type="ECO:0000313" key="1">
    <source>
        <dbReference type="EMBL" id="SVC66323.1"/>
    </source>
</evidence>
<organism evidence="1">
    <name type="scientific">marine metagenome</name>
    <dbReference type="NCBI Taxonomy" id="408172"/>
    <lineage>
        <taxon>unclassified sequences</taxon>
        <taxon>metagenomes</taxon>
        <taxon>ecological metagenomes</taxon>
    </lineage>
</organism>
<name>A0A382NYW2_9ZZZZ</name>
<dbReference type="InterPro" id="IPR006597">
    <property type="entry name" value="Sel1-like"/>
</dbReference>
<proteinExistence type="predicted"/>
<dbReference type="InterPro" id="IPR050767">
    <property type="entry name" value="Sel1_AlgK"/>
</dbReference>
<gene>
    <name evidence="1" type="ORF">METZ01_LOCUS319177</name>
</gene>
<dbReference type="PANTHER" id="PTHR11102:SF160">
    <property type="entry name" value="ERAD-ASSOCIATED E3 UBIQUITIN-PROTEIN LIGASE COMPONENT HRD3"/>
    <property type="match status" value="1"/>
</dbReference>
<protein>
    <recommendedName>
        <fullName evidence="2">Sel1 repeat family protein</fullName>
    </recommendedName>
</protein>
<evidence type="ECO:0008006" key="2">
    <source>
        <dbReference type="Google" id="ProtNLM"/>
    </source>
</evidence>
<feature type="non-terminal residue" evidence="1">
    <location>
        <position position="1"/>
    </location>
</feature>
<dbReference type="InterPro" id="IPR011990">
    <property type="entry name" value="TPR-like_helical_dom_sf"/>
</dbReference>
<dbReference type="Pfam" id="PF08238">
    <property type="entry name" value="Sel1"/>
    <property type="match status" value="6"/>
</dbReference>
<dbReference type="Gene3D" id="1.25.40.10">
    <property type="entry name" value="Tetratricopeptide repeat domain"/>
    <property type="match status" value="2"/>
</dbReference>
<dbReference type="SUPFAM" id="SSF81901">
    <property type="entry name" value="HCP-like"/>
    <property type="match status" value="2"/>
</dbReference>
<accession>A0A382NYW2</accession>
<reference evidence="1" key="1">
    <citation type="submission" date="2018-05" db="EMBL/GenBank/DDBJ databases">
        <authorList>
            <person name="Lanie J.A."/>
            <person name="Ng W.-L."/>
            <person name="Kazmierczak K.M."/>
            <person name="Andrzejewski T.M."/>
            <person name="Davidsen T.M."/>
            <person name="Wayne K.J."/>
            <person name="Tettelin H."/>
            <person name="Glass J.I."/>
            <person name="Rusch D."/>
            <person name="Podicherti R."/>
            <person name="Tsui H.-C.T."/>
            <person name="Winkler M.E."/>
        </authorList>
    </citation>
    <scope>NUCLEOTIDE SEQUENCE</scope>
</reference>
<dbReference type="SMART" id="SM00671">
    <property type="entry name" value="SEL1"/>
    <property type="match status" value="5"/>
</dbReference>
<dbReference type="AlphaFoldDB" id="A0A382NYW2"/>
<sequence length="361" mass="40040">VQKDFQKAAKWYQLASEQGIAKAQEKLNTLLNKSNKNFQENISGPSDGPLDSVSSSDSFRADAFDGARFAEEKFTGASDYINDSERFQAALNSLTKKEFSKAHELFFYLADKGVAEAQINLGMMLEKGQGVPHDFEEAIRWYRLAAGQGLTKAQEKLNFLLEKESKERFESSSMDPKVSESSSQANVISNGNWDNLSVSDRFQGALGAFNKKEFDTAYQLFSDLGNKGVAEAQINLGMMLEKGQGTPKNFTEAIRWYRLAANQGLTKAQYNLGLMYAHGKGIDKDPIEANKWFHLAADQGLIEAQTILALTYKQGDGVAQDFKEAIKWYQLSAEQGDAEAQYNLGLMYANGQGTEKDTLEA</sequence>
<dbReference type="PANTHER" id="PTHR11102">
    <property type="entry name" value="SEL-1-LIKE PROTEIN"/>
    <property type="match status" value="1"/>
</dbReference>
<feature type="non-terminal residue" evidence="1">
    <location>
        <position position="361"/>
    </location>
</feature>